<dbReference type="Proteomes" id="UP000480943">
    <property type="component" value="Unassembled WGS sequence"/>
</dbReference>
<sequence>MATIKGPQFYFDADNVAHQRIVTFLNELKSVRRGSKSQAITRLLLTGLYIESLDASLPDLISRDLEKGLEPDFERLTKLLRVLQLSDADIKEQQPIMVNRVETDNVLVTPHTAQPKIDPEIKQEQQLPQSNHIASQEHLAVNNIKLKPQVEEQAREPAHDQQEPKPSGFSTMGMSFED</sequence>
<organism evidence="2 3">
    <name type="scientific">Photobacterium damselae subsp. damselae</name>
    <name type="common">Listonella damsela</name>
    <dbReference type="NCBI Taxonomy" id="85581"/>
    <lineage>
        <taxon>Bacteria</taxon>
        <taxon>Pseudomonadati</taxon>
        <taxon>Pseudomonadota</taxon>
        <taxon>Gammaproteobacteria</taxon>
        <taxon>Vibrionales</taxon>
        <taxon>Vibrionaceae</taxon>
        <taxon>Photobacterium</taxon>
    </lineage>
</organism>
<evidence type="ECO:0000313" key="3">
    <source>
        <dbReference type="Proteomes" id="UP000480943"/>
    </source>
</evidence>
<proteinExistence type="predicted"/>
<name>A0AAD3ZTU1_PHODD</name>
<dbReference type="RefSeq" id="WP_106341047.1">
    <property type="nucleotide sequence ID" value="NZ_JABXOQ010000111.1"/>
</dbReference>
<accession>A0AAD3ZTU1</accession>
<dbReference type="EMBL" id="VZUQ01000086">
    <property type="protein sequence ID" value="KAB1176601.1"/>
    <property type="molecule type" value="Genomic_DNA"/>
</dbReference>
<dbReference type="AlphaFoldDB" id="A0AAD3ZTU1"/>
<reference evidence="2 3" key="1">
    <citation type="submission" date="2019-09" db="EMBL/GenBank/DDBJ databases">
        <title>Photobacterium damselae subsp. damselae CDC-2227-81, a human clinical isolate.</title>
        <authorList>
            <person name="Osorio C.R."/>
        </authorList>
    </citation>
    <scope>NUCLEOTIDE SEQUENCE [LARGE SCALE GENOMIC DNA]</scope>
    <source>
        <strain evidence="2 3">CDC-2227-81</strain>
    </source>
</reference>
<feature type="region of interest" description="Disordered" evidence="1">
    <location>
        <begin position="143"/>
        <end position="178"/>
    </location>
</feature>
<feature type="compositionally biased region" description="Basic and acidic residues" evidence="1">
    <location>
        <begin position="148"/>
        <end position="163"/>
    </location>
</feature>
<protein>
    <submittedName>
        <fullName evidence="2">Uncharacterized protein</fullName>
    </submittedName>
</protein>
<evidence type="ECO:0000313" key="2">
    <source>
        <dbReference type="EMBL" id="KAB1176601.1"/>
    </source>
</evidence>
<comment type="caution">
    <text evidence="2">The sequence shown here is derived from an EMBL/GenBank/DDBJ whole genome shotgun (WGS) entry which is preliminary data.</text>
</comment>
<gene>
    <name evidence="2" type="ORF">F6450_17935</name>
</gene>
<feature type="compositionally biased region" description="Polar residues" evidence="1">
    <location>
        <begin position="168"/>
        <end position="178"/>
    </location>
</feature>
<evidence type="ECO:0000256" key="1">
    <source>
        <dbReference type="SAM" id="MobiDB-lite"/>
    </source>
</evidence>